<name>A0A915YBR9_9BACT</name>
<reference evidence="1" key="1">
    <citation type="submission" date="2022-09" db="EMBL/GenBank/DDBJ databases">
        <title>Aureispira anguillicida sp. nov., isolated from Leptocephalus of Japanese eel Anguilla japonica.</title>
        <authorList>
            <person name="Yuasa K."/>
            <person name="Mekata T."/>
            <person name="Ikunari K."/>
        </authorList>
    </citation>
    <scope>NUCLEOTIDE SEQUENCE</scope>
    <source>
        <strain evidence="1">EL160426</strain>
    </source>
</reference>
<organism evidence="1 2">
    <name type="scientific">Aureispira anguillae</name>
    <dbReference type="NCBI Taxonomy" id="2864201"/>
    <lineage>
        <taxon>Bacteria</taxon>
        <taxon>Pseudomonadati</taxon>
        <taxon>Bacteroidota</taxon>
        <taxon>Saprospiria</taxon>
        <taxon>Saprospirales</taxon>
        <taxon>Saprospiraceae</taxon>
        <taxon>Aureispira</taxon>
    </lineage>
</organism>
<gene>
    <name evidence="1" type="ORF">AsAng_0008150</name>
</gene>
<evidence type="ECO:0000313" key="1">
    <source>
        <dbReference type="EMBL" id="BDS10108.1"/>
    </source>
</evidence>
<dbReference type="RefSeq" id="WP_264791444.1">
    <property type="nucleotide sequence ID" value="NZ_AP026867.1"/>
</dbReference>
<dbReference type="KEGG" id="aup:AsAng_0008150"/>
<proteinExistence type="predicted"/>
<evidence type="ECO:0000313" key="2">
    <source>
        <dbReference type="Proteomes" id="UP001060919"/>
    </source>
</evidence>
<keyword evidence="2" id="KW-1185">Reference proteome</keyword>
<dbReference type="AlphaFoldDB" id="A0A915YBR9"/>
<sequence length="182" mass="21531">MNLELNFLGKNHNYIKIELKNLAIINNSEDLNRLREAFYYVSNIAKTFYSSELGSEYAHTDSKILKIEYNSPAEIIAWVNPSWIAVFLFIIAQYDNLFRNSRRFIRHLFRKRDILESMVNFRGVTTDELLALKSHISFLLAYKIDEIQIILLKFGITLEYLKRSLIGFDGRIEIEIKDRMRN</sequence>
<accession>A0A915YBR9</accession>
<dbReference type="EMBL" id="AP026867">
    <property type="protein sequence ID" value="BDS10108.1"/>
    <property type="molecule type" value="Genomic_DNA"/>
</dbReference>
<protein>
    <submittedName>
        <fullName evidence="1">Uncharacterized protein</fullName>
    </submittedName>
</protein>
<dbReference type="Proteomes" id="UP001060919">
    <property type="component" value="Chromosome"/>
</dbReference>